<comment type="similarity">
    <text evidence="1">Belongs to the Nudix hydrolase family.</text>
</comment>
<dbReference type="GO" id="GO:0016787">
    <property type="term" value="F:hydrolase activity"/>
    <property type="evidence" value="ECO:0007669"/>
    <property type="project" value="UniProtKB-KW"/>
</dbReference>
<dbReference type="InterPro" id="IPR000086">
    <property type="entry name" value="NUDIX_hydrolase_dom"/>
</dbReference>
<reference evidence="5" key="1">
    <citation type="submission" date="2020-11" db="EMBL/GenBank/DDBJ databases">
        <title>Sequencing the genomes of 1000 actinobacteria strains.</title>
        <authorList>
            <person name="Klenk H.-P."/>
        </authorList>
    </citation>
    <scope>NUCLEOTIDE SEQUENCE</scope>
    <source>
        <strain evidence="5">DSM 45356</strain>
    </source>
</reference>
<dbReference type="PANTHER" id="PTHR43736">
    <property type="entry name" value="ADP-RIBOSE PYROPHOSPHATASE"/>
    <property type="match status" value="1"/>
</dbReference>
<dbReference type="AlphaFoldDB" id="A0A8J7KMF2"/>
<keyword evidence="6" id="KW-1185">Reference proteome</keyword>
<keyword evidence="2" id="KW-0378">Hydrolase</keyword>
<dbReference type="PROSITE" id="PS51462">
    <property type="entry name" value="NUDIX"/>
    <property type="match status" value="1"/>
</dbReference>
<evidence type="ECO:0000256" key="1">
    <source>
        <dbReference type="ARBA" id="ARBA00005582"/>
    </source>
</evidence>
<feature type="region of interest" description="Disordered" evidence="3">
    <location>
        <begin position="80"/>
        <end position="106"/>
    </location>
</feature>
<sequence length="106" mass="11241">MTHPAPPEPCELRVTGRAVIIHDDRVLLTASGTDPLLWVLPGGGLDLGEHADAATAREVAEETGLEVEVEDMIMVREAMYPLPGDRSGTASTSSSRPPQTPPTTRA</sequence>
<dbReference type="EMBL" id="JADOUF010000001">
    <property type="protein sequence ID" value="MBG6133947.1"/>
    <property type="molecule type" value="Genomic_DNA"/>
</dbReference>
<dbReference type="Pfam" id="PF00293">
    <property type="entry name" value="NUDIX"/>
    <property type="match status" value="1"/>
</dbReference>
<dbReference type="InterPro" id="IPR015797">
    <property type="entry name" value="NUDIX_hydrolase-like_dom_sf"/>
</dbReference>
<dbReference type="InterPro" id="IPR020476">
    <property type="entry name" value="Nudix_hydrolase"/>
</dbReference>
<accession>A0A8J7KMF2</accession>
<comment type="caution">
    <text evidence="5">The sequence shown here is derived from an EMBL/GenBank/DDBJ whole genome shotgun (WGS) entry which is preliminary data.</text>
</comment>
<dbReference type="PRINTS" id="PR00502">
    <property type="entry name" value="NUDIXFAMILY"/>
</dbReference>
<dbReference type="SUPFAM" id="SSF55811">
    <property type="entry name" value="Nudix"/>
    <property type="match status" value="1"/>
</dbReference>
<evidence type="ECO:0000259" key="4">
    <source>
        <dbReference type="PROSITE" id="PS51462"/>
    </source>
</evidence>
<dbReference type="Proteomes" id="UP000622552">
    <property type="component" value="Unassembled WGS sequence"/>
</dbReference>
<feature type="domain" description="Nudix hydrolase" evidence="4">
    <location>
        <begin position="11"/>
        <end position="106"/>
    </location>
</feature>
<dbReference type="PANTHER" id="PTHR43736:SF1">
    <property type="entry name" value="DIHYDRONEOPTERIN TRIPHOSPHATE DIPHOSPHATASE"/>
    <property type="match status" value="1"/>
</dbReference>
<gene>
    <name evidence="5" type="ORF">IW245_000141</name>
</gene>
<organism evidence="5 6">
    <name type="scientific">Longispora fulva</name>
    <dbReference type="NCBI Taxonomy" id="619741"/>
    <lineage>
        <taxon>Bacteria</taxon>
        <taxon>Bacillati</taxon>
        <taxon>Actinomycetota</taxon>
        <taxon>Actinomycetes</taxon>
        <taxon>Micromonosporales</taxon>
        <taxon>Micromonosporaceae</taxon>
        <taxon>Longispora</taxon>
    </lineage>
</organism>
<protein>
    <submittedName>
        <fullName evidence="5">ADP-ribose pyrophosphatase YjhB (NUDIX family)</fullName>
    </submittedName>
</protein>
<dbReference type="RefSeq" id="WP_197001242.1">
    <property type="nucleotide sequence ID" value="NZ_BONS01000041.1"/>
</dbReference>
<name>A0A8J7KMF2_9ACTN</name>
<evidence type="ECO:0000313" key="5">
    <source>
        <dbReference type="EMBL" id="MBG6133947.1"/>
    </source>
</evidence>
<evidence type="ECO:0000256" key="2">
    <source>
        <dbReference type="ARBA" id="ARBA00022801"/>
    </source>
</evidence>
<feature type="compositionally biased region" description="Low complexity" evidence="3">
    <location>
        <begin position="91"/>
        <end position="106"/>
    </location>
</feature>
<dbReference type="Gene3D" id="3.90.79.10">
    <property type="entry name" value="Nucleoside Triphosphate Pyrophosphohydrolase"/>
    <property type="match status" value="1"/>
</dbReference>
<evidence type="ECO:0000256" key="3">
    <source>
        <dbReference type="SAM" id="MobiDB-lite"/>
    </source>
</evidence>
<evidence type="ECO:0000313" key="6">
    <source>
        <dbReference type="Proteomes" id="UP000622552"/>
    </source>
</evidence>
<proteinExistence type="inferred from homology"/>